<evidence type="ECO:0000313" key="4">
    <source>
        <dbReference type="Proteomes" id="UP000238650"/>
    </source>
</evidence>
<dbReference type="Proteomes" id="UP000238650">
    <property type="component" value="Unassembled WGS sequence"/>
</dbReference>
<dbReference type="EMBL" id="MWZD01000013">
    <property type="protein sequence ID" value="PRI11931.1"/>
    <property type="molecule type" value="Genomic_DNA"/>
</dbReference>
<feature type="domain" description="Transglycosylase SLT" evidence="2">
    <location>
        <begin position="127"/>
        <end position="169"/>
    </location>
</feature>
<name>A0A2S9QQR2_9MICO</name>
<evidence type="ECO:0000256" key="1">
    <source>
        <dbReference type="SAM" id="MobiDB-lite"/>
    </source>
</evidence>
<accession>A0A2S9QQR2</accession>
<sequence length="210" mass="22142">MSRWSRLRSPLAALAVVGFLGVAVVAPFAMPSAEADAETLAFEQRINQEFTPNASDEADLVFTDVSGDLSQVERDRIKAEEEAAAKAEKAEKAAKEAEQAAGGGQQSGSAGAPPKYTGGGSPAEWMAAAGIAESDWGYVDYIASRESGWNPNATNASSGACGLIQALPCSKVPGNGYDPVDNLRWASGYAVGRYGSWAAAYDFWTANHWW</sequence>
<dbReference type="Gene3D" id="1.10.530.10">
    <property type="match status" value="1"/>
</dbReference>
<dbReference type="SUPFAM" id="SSF53955">
    <property type="entry name" value="Lysozyme-like"/>
    <property type="match status" value="1"/>
</dbReference>
<protein>
    <recommendedName>
        <fullName evidence="2">Transglycosylase SLT domain-containing protein</fullName>
    </recommendedName>
</protein>
<dbReference type="OrthoDB" id="9766277at2"/>
<evidence type="ECO:0000313" key="3">
    <source>
        <dbReference type="EMBL" id="PRI11931.1"/>
    </source>
</evidence>
<dbReference type="AlphaFoldDB" id="A0A2S9QQR2"/>
<dbReference type="InterPro" id="IPR023346">
    <property type="entry name" value="Lysozyme-like_dom_sf"/>
</dbReference>
<reference evidence="3 4" key="1">
    <citation type="journal article" date="2017" name="New Microbes New Infect">
        <title>Genome sequence of 'Leucobacter massiliensis' sp. nov. isolated from human pharynx after travel to the 2014 Hajj.</title>
        <authorList>
            <person name="Leangapichart T."/>
            <person name="Gautret P."/>
            <person name="Nguyen T.T."/>
            <person name="Armstrong N."/>
            <person name="Rolain J.M."/>
        </authorList>
    </citation>
    <scope>NUCLEOTIDE SEQUENCE [LARGE SCALE GENOMIC DNA]</scope>
    <source>
        <strain evidence="3 4">122RC15</strain>
    </source>
</reference>
<feature type="region of interest" description="Disordered" evidence="1">
    <location>
        <begin position="73"/>
        <end position="119"/>
    </location>
</feature>
<evidence type="ECO:0000259" key="2">
    <source>
        <dbReference type="Pfam" id="PF01464"/>
    </source>
</evidence>
<gene>
    <name evidence="3" type="ORF">B4915_02310</name>
</gene>
<feature type="compositionally biased region" description="Basic and acidic residues" evidence="1">
    <location>
        <begin position="73"/>
        <end position="98"/>
    </location>
</feature>
<comment type="caution">
    <text evidence="3">The sequence shown here is derived from an EMBL/GenBank/DDBJ whole genome shotgun (WGS) entry which is preliminary data.</text>
</comment>
<keyword evidence="4" id="KW-1185">Reference proteome</keyword>
<proteinExistence type="predicted"/>
<organism evidence="3 4">
    <name type="scientific">Leucobacter massiliensis</name>
    <dbReference type="NCBI Taxonomy" id="1686285"/>
    <lineage>
        <taxon>Bacteria</taxon>
        <taxon>Bacillati</taxon>
        <taxon>Actinomycetota</taxon>
        <taxon>Actinomycetes</taxon>
        <taxon>Micrococcales</taxon>
        <taxon>Microbacteriaceae</taxon>
        <taxon>Leucobacter</taxon>
    </lineage>
</organism>
<dbReference type="InterPro" id="IPR008258">
    <property type="entry name" value="Transglycosylase_SLT_dom_1"/>
</dbReference>
<dbReference type="Pfam" id="PF01464">
    <property type="entry name" value="SLT"/>
    <property type="match status" value="1"/>
</dbReference>